<dbReference type="Pfam" id="PF04241">
    <property type="entry name" value="DUF423"/>
    <property type="match status" value="1"/>
</dbReference>
<dbReference type="EMBL" id="AP028213">
    <property type="protein sequence ID" value="BEI89532.1"/>
    <property type="molecule type" value="Genomic_DNA"/>
</dbReference>
<keyword evidence="7" id="KW-1185">Reference proteome</keyword>
<dbReference type="GO" id="GO:0016020">
    <property type="term" value="C:membrane"/>
    <property type="evidence" value="ECO:0007669"/>
    <property type="project" value="UniProtKB-SubCell"/>
</dbReference>
<keyword evidence="3 5" id="KW-1133">Transmembrane helix</keyword>
<evidence type="ECO:0000256" key="2">
    <source>
        <dbReference type="ARBA" id="ARBA00022692"/>
    </source>
</evidence>
<name>A0AA48I566_9TREE</name>
<keyword evidence="2 5" id="KW-0812">Transmembrane</keyword>
<feature type="transmembrane region" description="Helical" evidence="5">
    <location>
        <begin position="12"/>
        <end position="31"/>
    </location>
</feature>
<evidence type="ECO:0008006" key="8">
    <source>
        <dbReference type="Google" id="ProtNLM"/>
    </source>
</evidence>
<dbReference type="Proteomes" id="UP001233271">
    <property type="component" value="Chromosome 2"/>
</dbReference>
<evidence type="ECO:0000256" key="5">
    <source>
        <dbReference type="SAM" id="Phobius"/>
    </source>
</evidence>
<feature type="transmembrane region" description="Helical" evidence="5">
    <location>
        <begin position="106"/>
        <end position="127"/>
    </location>
</feature>
<feature type="transmembrane region" description="Helical" evidence="5">
    <location>
        <begin position="51"/>
        <end position="72"/>
    </location>
</feature>
<reference evidence="6" key="1">
    <citation type="journal article" date="2023" name="BMC Genomics">
        <title>Chromosome-level genome assemblies of Cutaneotrichosporon spp. (Trichosporonales, Basidiomycota) reveal imbalanced evolution between nucleotide sequences and chromosome synteny.</title>
        <authorList>
            <person name="Kobayashi Y."/>
            <person name="Kayamori A."/>
            <person name="Aoki K."/>
            <person name="Shiwa Y."/>
            <person name="Matsutani M."/>
            <person name="Fujita N."/>
            <person name="Sugita T."/>
            <person name="Iwasaki W."/>
            <person name="Tanaka N."/>
            <person name="Takashima M."/>
        </authorList>
    </citation>
    <scope>NUCLEOTIDE SEQUENCE</scope>
    <source>
        <strain evidence="6">HIS019</strain>
    </source>
</reference>
<protein>
    <recommendedName>
        <fullName evidence="8">DUF423-domain-containing protein</fullName>
    </recommendedName>
</protein>
<evidence type="ECO:0000313" key="7">
    <source>
        <dbReference type="Proteomes" id="UP001233271"/>
    </source>
</evidence>
<gene>
    <name evidence="6" type="ORF">CcaverHIS019_0208940</name>
</gene>
<evidence type="ECO:0000256" key="1">
    <source>
        <dbReference type="ARBA" id="ARBA00004141"/>
    </source>
</evidence>
<comment type="subcellular location">
    <subcellularLocation>
        <location evidence="1">Membrane</location>
        <topology evidence="1">Multi-pass membrane protein</topology>
    </subcellularLocation>
</comment>
<dbReference type="InterPro" id="IPR006696">
    <property type="entry name" value="DUF423"/>
</dbReference>
<dbReference type="KEGG" id="ccac:CcaHIS019_0208940"/>
<proteinExistence type="predicted"/>
<keyword evidence="4 5" id="KW-0472">Membrane</keyword>
<sequence length="128" mass="13162">MSALTAQNIFRTGAALTATGISFGAFGAHALRTRFDLPESSHQSWMTGSSYLIYNGVALLALSAHPSVALGLRRYKMAAGLIVGGALVFSGSIFGLVLARDKVGKVLGPVTPLGGLAMIIGYIALALP</sequence>
<evidence type="ECO:0000313" key="6">
    <source>
        <dbReference type="EMBL" id="BEI89532.1"/>
    </source>
</evidence>
<dbReference type="PANTHER" id="PTHR43461:SF1">
    <property type="entry name" value="TRANSMEMBRANE PROTEIN 256"/>
    <property type="match status" value="1"/>
</dbReference>
<feature type="transmembrane region" description="Helical" evidence="5">
    <location>
        <begin position="79"/>
        <end position="100"/>
    </location>
</feature>
<dbReference type="PANTHER" id="PTHR43461">
    <property type="entry name" value="TRANSMEMBRANE PROTEIN 256"/>
    <property type="match status" value="1"/>
</dbReference>
<evidence type="ECO:0000256" key="3">
    <source>
        <dbReference type="ARBA" id="ARBA00022989"/>
    </source>
</evidence>
<dbReference type="GeneID" id="85493403"/>
<evidence type="ECO:0000256" key="4">
    <source>
        <dbReference type="ARBA" id="ARBA00023136"/>
    </source>
</evidence>
<accession>A0AA48I566</accession>
<organism evidence="6 7">
    <name type="scientific">Cutaneotrichosporon cavernicola</name>
    <dbReference type="NCBI Taxonomy" id="279322"/>
    <lineage>
        <taxon>Eukaryota</taxon>
        <taxon>Fungi</taxon>
        <taxon>Dikarya</taxon>
        <taxon>Basidiomycota</taxon>
        <taxon>Agaricomycotina</taxon>
        <taxon>Tremellomycetes</taxon>
        <taxon>Trichosporonales</taxon>
        <taxon>Trichosporonaceae</taxon>
        <taxon>Cutaneotrichosporon</taxon>
    </lineage>
</organism>
<dbReference type="RefSeq" id="XP_060454798.1">
    <property type="nucleotide sequence ID" value="XM_060597957.1"/>
</dbReference>
<dbReference type="AlphaFoldDB" id="A0AA48I566"/>